<dbReference type="Pfam" id="PF04248">
    <property type="entry name" value="NTP_transf_9"/>
    <property type="match status" value="1"/>
</dbReference>
<evidence type="ECO:0000259" key="1">
    <source>
        <dbReference type="Pfam" id="PF04248"/>
    </source>
</evidence>
<protein>
    <recommendedName>
        <fullName evidence="1">DUF427 domain-containing protein</fullName>
    </recommendedName>
</protein>
<dbReference type="InterPro" id="IPR038694">
    <property type="entry name" value="DUF427_sf"/>
</dbReference>
<feature type="domain" description="DUF427" evidence="1">
    <location>
        <begin position="7"/>
        <end position="92"/>
    </location>
</feature>
<dbReference type="Proteomes" id="UP000034680">
    <property type="component" value="Unassembled WGS sequence"/>
</dbReference>
<dbReference type="Gene3D" id="2.170.150.40">
    <property type="entry name" value="Domain of unknown function (DUF427)"/>
    <property type="match status" value="1"/>
</dbReference>
<dbReference type="InterPro" id="IPR007361">
    <property type="entry name" value="DUF427"/>
</dbReference>
<dbReference type="PANTHER" id="PTHR34310">
    <property type="entry name" value="DUF427 DOMAIN PROTEIN (AFU_ORTHOLOGUE AFUA_3G02220)"/>
    <property type="match status" value="1"/>
</dbReference>
<dbReference type="EMBL" id="LCUC01000059">
    <property type="protein sequence ID" value="KKY38399.1"/>
    <property type="molecule type" value="Genomic_DNA"/>
</dbReference>
<accession>A0A0G2FWX7</accession>
<dbReference type="STRING" id="1214573.A0A0G2FWX7"/>
<organism evidence="2 3">
    <name type="scientific">Diaporthe ampelina</name>
    <dbReference type="NCBI Taxonomy" id="1214573"/>
    <lineage>
        <taxon>Eukaryota</taxon>
        <taxon>Fungi</taxon>
        <taxon>Dikarya</taxon>
        <taxon>Ascomycota</taxon>
        <taxon>Pezizomycotina</taxon>
        <taxon>Sordariomycetes</taxon>
        <taxon>Sordariomycetidae</taxon>
        <taxon>Diaporthales</taxon>
        <taxon>Diaporthaceae</taxon>
        <taxon>Diaporthe</taxon>
    </lineage>
</organism>
<reference evidence="2 3" key="2">
    <citation type="submission" date="2015-05" db="EMBL/GenBank/DDBJ databases">
        <authorList>
            <person name="Morales-Cruz A."/>
            <person name="Amrine K.C."/>
            <person name="Cantu D."/>
        </authorList>
    </citation>
    <scope>NUCLEOTIDE SEQUENCE [LARGE SCALE GENOMIC DNA]</scope>
    <source>
        <strain evidence="2">DA912</strain>
    </source>
</reference>
<keyword evidence="3" id="KW-1185">Reference proteome</keyword>
<gene>
    <name evidence="2" type="ORF">UCDDA912_g01717</name>
</gene>
<proteinExistence type="predicted"/>
<dbReference type="AlphaFoldDB" id="A0A0G2FWX7"/>
<evidence type="ECO:0000313" key="2">
    <source>
        <dbReference type="EMBL" id="KKY38399.1"/>
    </source>
</evidence>
<dbReference type="PANTHER" id="PTHR34310:SF5">
    <property type="entry name" value="DUF427 DOMAIN PROTEIN (AFU_ORTHOLOGUE AFUA_3G02220)"/>
    <property type="match status" value="1"/>
</dbReference>
<sequence>MPSGHAKATVGDTVLAEADTWEEVDGNVYFPPGSVKTDYLTKTDHSTHCPWKGDASYYSIHADGRKLENAAWYYPQTKDKAEHIRDHVAFCAGRALETG</sequence>
<dbReference type="OrthoDB" id="18996at2759"/>
<reference evidence="2 3" key="1">
    <citation type="submission" date="2015-05" db="EMBL/GenBank/DDBJ databases">
        <title>Distinctive expansion of gene families associated with plant cell wall degradation and secondary metabolism in the genomes of grapevine trunk pathogens.</title>
        <authorList>
            <person name="Lawrence D.P."/>
            <person name="Travadon R."/>
            <person name="Rolshausen P.E."/>
            <person name="Baumgartner K."/>
        </authorList>
    </citation>
    <scope>NUCLEOTIDE SEQUENCE [LARGE SCALE GENOMIC DNA]</scope>
    <source>
        <strain evidence="2">DA912</strain>
    </source>
</reference>
<comment type="caution">
    <text evidence="2">The sequence shown here is derived from an EMBL/GenBank/DDBJ whole genome shotgun (WGS) entry which is preliminary data.</text>
</comment>
<name>A0A0G2FWX7_9PEZI</name>
<evidence type="ECO:0000313" key="3">
    <source>
        <dbReference type="Proteomes" id="UP000034680"/>
    </source>
</evidence>